<organism evidence="1 2">
    <name type="scientific">Desmophyllum pertusum</name>
    <dbReference type="NCBI Taxonomy" id="174260"/>
    <lineage>
        <taxon>Eukaryota</taxon>
        <taxon>Metazoa</taxon>
        <taxon>Cnidaria</taxon>
        <taxon>Anthozoa</taxon>
        <taxon>Hexacorallia</taxon>
        <taxon>Scleractinia</taxon>
        <taxon>Caryophylliina</taxon>
        <taxon>Caryophylliidae</taxon>
        <taxon>Desmophyllum</taxon>
    </lineage>
</organism>
<name>A0A9W9ZHD3_9CNID</name>
<accession>A0A9W9ZHD3</accession>
<gene>
    <name evidence="1" type="ORF">OS493_001502</name>
</gene>
<dbReference type="EMBL" id="MU826350">
    <property type="protein sequence ID" value="KAJ7381370.1"/>
    <property type="molecule type" value="Genomic_DNA"/>
</dbReference>
<proteinExistence type="predicted"/>
<protein>
    <submittedName>
        <fullName evidence="1">Uncharacterized protein</fullName>
    </submittedName>
</protein>
<comment type="caution">
    <text evidence="1">The sequence shown here is derived from an EMBL/GenBank/DDBJ whole genome shotgun (WGS) entry which is preliminary data.</text>
</comment>
<evidence type="ECO:0000313" key="2">
    <source>
        <dbReference type="Proteomes" id="UP001163046"/>
    </source>
</evidence>
<evidence type="ECO:0000313" key="1">
    <source>
        <dbReference type="EMBL" id="KAJ7381370.1"/>
    </source>
</evidence>
<sequence length="95" mass="10461">MESVSLQGTSEVLSVATLGGETSETKRFQRVQFALSPIHGHPTEAVEMEALTIPKMCNLLGPVKLNLKNSTRFDSWELESIGITETVNPTMLQEE</sequence>
<dbReference type="Proteomes" id="UP001163046">
    <property type="component" value="Unassembled WGS sequence"/>
</dbReference>
<dbReference type="AlphaFoldDB" id="A0A9W9ZHD3"/>
<reference evidence="1" key="1">
    <citation type="submission" date="2023-01" db="EMBL/GenBank/DDBJ databases">
        <title>Genome assembly of the deep-sea coral Lophelia pertusa.</title>
        <authorList>
            <person name="Herrera S."/>
            <person name="Cordes E."/>
        </authorList>
    </citation>
    <scope>NUCLEOTIDE SEQUENCE</scope>
    <source>
        <strain evidence="1">USNM1676648</strain>
        <tissue evidence="1">Polyp</tissue>
    </source>
</reference>
<keyword evidence="2" id="KW-1185">Reference proteome</keyword>